<keyword evidence="1 5" id="KW-0540">Nuclease</keyword>
<gene>
    <name evidence="7" type="ORF">ACMD2_11798</name>
</gene>
<dbReference type="GO" id="GO:1990838">
    <property type="term" value="F:poly(U)-specific exoribonuclease activity, producing 3' uridine cyclic phosphate ends"/>
    <property type="evidence" value="ECO:0007669"/>
    <property type="project" value="UniProtKB-UniRule"/>
</dbReference>
<comment type="similarity">
    <text evidence="5">Belongs to the 2H phosphoesterase superfamily. USB1 family.</text>
</comment>
<organism evidence="7 8">
    <name type="scientific">Ananas comosus</name>
    <name type="common">Pineapple</name>
    <name type="synonym">Ananas ananas</name>
    <dbReference type="NCBI Taxonomy" id="4615"/>
    <lineage>
        <taxon>Eukaryota</taxon>
        <taxon>Viridiplantae</taxon>
        <taxon>Streptophyta</taxon>
        <taxon>Embryophyta</taxon>
        <taxon>Tracheophyta</taxon>
        <taxon>Spermatophyta</taxon>
        <taxon>Magnoliopsida</taxon>
        <taxon>Liliopsida</taxon>
        <taxon>Poales</taxon>
        <taxon>Bromeliaceae</taxon>
        <taxon>Bromelioideae</taxon>
        <taxon>Ananas</taxon>
    </lineage>
</organism>
<evidence type="ECO:0000256" key="4">
    <source>
        <dbReference type="ARBA" id="ARBA00023242"/>
    </source>
</evidence>
<evidence type="ECO:0000256" key="6">
    <source>
        <dbReference type="SAM" id="MobiDB-lite"/>
    </source>
</evidence>
<evidence type="ECO:0000256" key="3">
    <source>
        <dbReference type="ARBA" id="ARBA00023239"/>
    </source>
</evidence>
<dbReference type="AlphaFoldDB" id="A0A199USP1"/>
<comment type="function">
    <text evidence="5">Phosphodiesterase responsible for the U6 snRNA 3' end processing. Acts as an exoribonuclease (RNase) responsible for trimming the poly(U) tract of the last nucleotides in the pre-U6 snRNA molecule, leading to the formation of mature U6 snRNA.</text>
</comment>
<reference evidence="7 8" key="1">
    <citation type="journal article" date="2016" name="DNA Res.">
        <title>The draft genome of MD-2 pineapple using hybrid error correction of long reads.</title>
        <authorList>
            <person name="Redwan R.M."/>
            <person name="Saidin A."/>
            <person name="Kumar S.V."/>
        </authorList>
    </citation>
    <scope>NUCLEOTIDE SEQUENCE [LARGE SCALE GENOMIC DNA]</scope>
    <source>
        <strain evidence="8">cv. MD2</strain>
        <tissue evidence="7">Leaf</tissue>
    </source>
</reference>
<evidence type="ECO:0000313" key="7">
    <source>
        <dbReference type="EMBL" id="OAY67827.1"/>
    </source>
</evidence>
<comment type="caution">
    <text evidence="7">The sequence shown here is derived from an EMBL/GenBank/DDBJ whole genome shotgun (WGS) entry which is preliminary data.</text>
</comment>
<dbReference type="PANTHER" id="PTHR13522">
    <property type="entry name" value="U6 SNRNA PHOSPHODIESTERASE 1"/>
    <property type="match status" value="1"/>
</dbReference>
<dbReference type="GO" id="GO:0016829">
    <property type="term" value="F:lyase activity"/>
    <property type="evidence" value="ECO:0007669"/>
    <property type="project" value="UniProtKB-KW"/>
</dbReference>
<evidence type="ECO:0000256" key="2">
    <source>
        <dbReference type="ARBA" id="ARBA00022801"/>
    </source>
</evidence>
<dbReference type="GO" id="GO:0034477">
    <property type="term" value="P:U6 snRNA 3'-end processing"/>
    <property type="evidence" value="ECO:0007669"/>
    <property type="project" value="UniProtKB-UniRule"/>
</dbReference>
<evidence type="ECO:0000256" key="1">
    <source>
        <dbReference type="ARBA" id="ARBA00022722"/>
    </source>
</evidence>
<dbReference type="Proteomes" id="UP000092600">
    <property type="component" value="Unassembled WGS sequence"/>
</dbReference>
<dbReference type="Pfam" id="PF09749">
    <property type="entry name" value="HVSL"/>
    <property type="match status" value="1"/>
</dbReference>
<feature type="active site" description="Proton donor/acceptor" evidence="5">
    <location>
        <position position="137"/>
    </location>
</feature>
<keyword evidence="4 5" id="KW-0539">Nucleus</keyword>
<dbReference type="STRING" id="4615.A0A199USP1"/>
<dbReference type="FunFam" id="3.90.1140.10:FF:000008">
    <property type="entry name" value="U6 snRNA phosphodiesterase"/>
    <property type="match status" value="1"/>
</dbReference>
<evidence type="ECO:0000256" key="5">
    <source>
        <dbReference type="HAMAP-Rule" id="MF_03040"/>
    </source>
</evidence>
<feature type="active site" description="Proton donor/acceptor" evidence="5">
    <location>
        <position position="228"/>
    </location>
</feature>
<name>A0A199USP1_ANACO</name>
<comment type="subcellular location">
    <subcellularLocation>
        <location evidence="5">Nucleus</location>
    </subcellularLocation>
</comment>
<accession>A0A199USP1</accession>
<dbReference type="GO" id="GO:0005634">
    <property type="term" value="C:nucleus"/>
    <property type="evidence" value="ECO:0007669"/>
    <property type="project" value="UniProtKB-SubCell"/>
</dbReference>
<feature type="compositionally biased region" description="Basic and acidic residues" evidence="6">
    <location>
        <begin position="24"/>
        <end position="36"/>
    </location>
</feature>
<proteinExistence type="inferred from homology"/>
<dbReference type="Gene3D" id="3.90.1140.10">
    <property type="entry name" value="Cyclic phosphodiesterase"/>
    <property type="match status" value="1"/>
</dbReference>
<dbReference type="EMBL" id="LSRQ01005265">
    <property type="protein sequence ID" value="OAY67827.1"/>
    <property type="molecule type" value="Genomic_DNA"/>
</dbReference>
<keyword evidence="3" id="KW-0456">Lyase</keyword>
<dbReference type="EC" id="3.1.4.-" evidence="5"/>
<feature type="region of interest" description="Disordered" evidence="6">
    <location>
        <begin position="1"/>
        <end position="52"/>
    </location>
</feature>
<dbReference type="HAMAP" id="MF_03040">
    <property type="entry name" value="USB1"/>
    <property type="match status" value="1"/>
</dbReference>
<keyword evidence="2 5" id="KW-0378">Hydrolase</keyword>
<dbReference type="PANTHER" id="PTHR13522:SF3">
    <property type="entry name" value="U6 SNRNA PHOSPHODIESTERASE 1"/>
    <property type="match status" value="1"/>
</dbReference>
<sequence>MEALRATYGSDSDDGGSSPPIPCRHGDSREDSKKPQASDPLPPPPLDLLRPPNFVDFSSMTQGSRVRNFPHVEGNYALHVFIPVLIPSNARKQLVRFMKKLAYLVPNLYAVDADYALDELCKDDQKLEQVLLSREFHISLGRTVAIQVHQIDSIVAMLRQRFQSQRRLGHWIIFNKLDFFINDDRTRSFLSFEVTGTGLPEISKKIDIVNEIYRLHGLPEFYKDPRPHISLVWALGDISSKLKQAIEELNGSQNNASSSQMYTFKCMFDGIVCKIGKKTYSICKLAD</sequence>
<dbReference type="InterPro" id="IPR027521">
    <property type="entry name" value="Usb1"/>
</dbReference>
<evidence type="ECO:0000313" key="8">
    <source>
        <dbReference type="Proteomes" id="UP000092600"/>
    </source>
</evidence>
<protein>
    <recommendedName>
        <fullName evidence="5">U6 snRNA phosphodiesterase</fullName>
        <ecNumber evidence="5">3.1.4.-</ecNumber>
    </recommendedName>
</protein>